<dbReference type="EMBL" id="JANQDL010000115">
    <property type="protein sequence ID" value="MDH6065563.1"/>
    <property type="molecule type" value="Genomic_DNA"/>
</dbReference>
<dbReference type="Gene3D" id="3.90.550.10">
    <property type="entry name" value="Spore Coat Polysaccharide Biosynthesis Protein SpsA, Chain A"/>
    <property type="match status" value="1"/>
</dbReference>
<name>A0AA43KHV5_9CYAN</name>
<dbReference type="SUPFAM" id="SSF53448">
    <property type="entry name" value="Nucleotide-diphospho-sugar transferases"/>
    <property type="match status" value="1"/>
</dbReference>
<dbReference type="GO" id="GO:0016740">
    <property type="term" value="F:transferase activity"/>
    <property type="evidence" value="ECO:0007669"/>
    <property type="project" value="UniProtKB-KW"/>
</dbReference>
<accession>A0AA43KHV5</accession>
<sequence>MNNHLKLPTSLDDVALPDKLPPMVLIAFTRPELLKEVLNGISQQTLLPPKIISFVDGARKEDDELLIGQCISLLEDFSELVPVEIIARDHNLGCDKNIILGLTEIFSAHDAVVYLEEDTVPNQYFYDRISRLLEAYRDYKQVCSVSGYATLPAGCDTQIHTDFLVSNRVFSWGFGTWCDRWQELNLSQSSQYNPFGNFYQIPATSQTKMTMINQFWLEKNKQTDWVITFTVAALYHQKVHIIPTNSLTYNIGFGHPEAKTYKGKEPTWANAKYKAHFCPNSLPSSLELLDKLKKPLTDTDLVDYLLQQKGLWLSPSAFLYLLQKSSSFTGMAMLFKLFITRLPLMLKRWRSGLPT</sequence>
<organism evidence="1 2">
    <name type="scientific">Umezakia ovalisporum FSS-62</name>
    <dbReference type="NCBI Taxonomy" id="2971776"/>
    <lineage>
        <taxon>Bacteria</taxon>
        <taxon>Bacillati</taxon>
        <taxon>Cyanobacteriota</taxon>
        <taxon>Cyanophyceae</taxon>
        <taxon>Nostocales</taxon>
        <taxon>Nodulariaceae</taxon>
        <taxon>Umezakia</taxon>
    </lineage>
</organism>
<dbReference type="RefSeq" id="WP_280686743.1">
    <property type="nucleotide sequence ID" value="NZ_JANQDL010000115.1"/>
</dbReference>
<reference evidence="1 2" key="1">
    <citation type="journal article" date="2023" name="J. Phycol.">
        <title>Chrysosporum ovalisporum is synonymous with the true-branching cyanobacterium Umezakia natans (Nostocales/Aphanizomenonaceae).</title>
        <authorList>
            <person name="McGregor G.B."/>
            <person name="Sendall B.C."/>
            <person name="Niiyama Y."/>
            <person name="Tuji A."/>
            <person name="Willis A."/>
        </authorList>
    </citation>
    <scope>NUCLEOTIDE SEQUENCE [LARGE SCALE GENOMIC DNA]</scope>
    <source>
        <strain evidence="1 2">FSS-62</strain>
    </source>
</reference>
<keyword evidence="1" id="KW-0808">Transferase</keyword>
<evidence type="ECO:0000313" key="1">
    <source>
        <dbReference type="EMBL" id="MDH6065563.1"/>
    </source>
</evidence>
<dbReference type="Proteomes" id="UP001159370">
    <property type="component" value="Unassembled WGS sequence"/>
</dbReference>
<dbReference type="InterPro" id="IPR029044">
    <property type="entry name" value="Nucleotide-diphossugar_trans"/>
</dbReference>
<evidence type="ECO:0000313" key="2">
    <source>
        <dbReference type="Proteomes" id="UP001159370"/>
    </source>
</evidence>
<comment type="caution">
    <text evidence="1">The sequence shown here is derived from an EMBL/GenBank/DDBJ whole genome shotgun (WGS) entry which is preliminary data.</text>
</comment>
<dbReference type="AlphaFoldDB" id="A0AA43KHV5"/>
<proteinExistence type="predicted"/>
<protein>
    <submittedName>
        <fullName evidence="1">Sugar transferase</fullName>
    </submittedName>
</protein>
<gene>
    <name evidence="1" type="ORF">NWP23_17780</name>
</gene>